<evidence type="ECO:0000313" key="3">
    <source>
        <dbReference type="Proteomes" id="UP001153269"/>
    </source>
</evidence>
<evidence type="ECO:0000256" key="1">
    <source>
        <dbReference type="SAM" id="MobiDB-lite"/>
    </source>
</evidence>
<dbReference type="Proteomes" id="UP001153269">
    <property type="component" value="Unassembled WGS sequence"/>
</dbReference>
<reference evidence="2" key="1">
    <citation type="submission" date="2020-03" db="EMBL/GenBank/DDBJ databases">
        <authorList>
            <person name="Weist P."/>
        </authorList>
    </citation>
    <scope>NUCLEOTIDE SEQUENCE</scope>
</reference>
<evidence type="ECO:0000313" key="2">
    <source>
        <dbReference type="EMBL" id="CAB1430251.1"/>
    </source>
</evidence>
<sequence>MSSIFIKTGPPQRLKKVSREMSSYPKKRNKEARPQEVKDSHKDRDPKHCDSSTEGSIRGKDSHSPGPSGDVNSVEQPFTSRRGESERGFTREEPVMSPVVTGNEVMRASLGEHSMESGALTRDKQTGPLNFKGELDQGPRSAAQPKAS</sequence>
<dbReference type="EMBL" id="CADEAL010001220">
    <property type="protein sequence ID" value="CAB1430251.1"/>
    <property type="molecule type" value="Genomic_DNA"/>
</dbReference>
<accession>A0A9N7UG12</accession>
<name>A0A9N7UG12_PLEPL</name>
<comment type="caution">
    <text evidence="2">The sequence shown here is derived from an EMBL/GenBank/DDBJ whole genome shotgun (WGS) entry which is preliminary data.</text>
</comment>
<keyword evidence="3" id="KW-1185">Reference proteome</keyword>
<proteinExistence type="predicted"/>
<dbReference type="AlphaFoldDB" id="A0A9N7UG12"/>
<feature type="compositionally biased region" description="Polar residues" evidence="1">
    <location>
        <begin position="70"/>
        <end position="79"/>
    </location>
</feature>
<organism evidence="2 3">
    <name type="scientific">Pleuronectes platessa</name>
    <name type="common">European plaice</name>
    <dbReference type="NCBI Taxonomy" id="8262"/>
    <lineage>
        <taxon>Eukaryota</taxon>
        <taxon>Metazoa</taxon>
        <taxon>Chordata</taxon>
        <taxon>Craniata</taxon>
        <taxon>Vertebrata</taxon>
        <taxon>Euteleostomi</taxon>
        <taxon>Actinopterygii</taxon>
        <taxon>Neopterygii</taxon>
        <taxon>Teleostei</taxon>
        <taxon>Neoteleostei</taxon>
        <taxon>Acanthomorphata</taxon>
        <taxon>Carangaria</taxon>
        <taxon>Pleuronectiformes</taxon>
        <taxon>Pleuronectoidei</taxon>
        <taxon>Pleuronectidae</taxon>
        <taxon>Pleuronectes</taxon>
    </lineage>
</organism>
<feature type="compositionally biased region" description="Basic and acidic residues" evidence="1">
    <location>
        <begin position="31"/>
        <end position="63"/>
    </location>
</feature>
<feature type="region of interest" description="Disordered" evidence="1">
    <location>
        <begin position="1"/>
        <end position="148"/>
    </location>
</feature>
<feature type="compositionally biased region" description="Basic and acidic residues" evidence="1">
    <location>
        <begin position="81"/>
        <end position="94"/>
    </location>
</feature>
<gene>
    <name evidence="2" type="ORF">PLEPLA_LOCUS18233</name>
</gene>
<protein>
    <submittedName>
        <fullName evidence="2">Uncharacterized protein</fullName>
    </submittedName>
</protein>